<sequence>MKPLPLSEPERQVLHDKATEAPFSGRFLYLESGGLYRCRQCYAPLYRSDSKFDAGCGWPAFDDEIEGAIRRQCDADGRRTEILCRSCGGHLGHVFEGERLTDTNVRHCVNALALEFAPECDNKEEIAVFGGGCFWCLEALFQRVVGIYEVLSGYCGGEPETAHYRTVCGGQSGHIEVIQIRFDPSQLSFGQLLELFFDCHDPTSVDQQGADKGSQYRSAIFCQNVRQRRASEAYIQRLQQGELGHNRIVTQLLDPSRFYPAEKEHQDYFERNPQQPYCAVNIQPKLVRLAQKYADRIRPL</sequence>
<evidence type="ECO:0000256" key="1">
    <source>
        <dbReference type="ARBA" id="ARBA00023002"/>
    </source>
</evidence>
<evidence type="ECO:0000256" key="5">
    <source>
        <dbReference type="ARBA" id="ARBA00048488"/>
    </source>
</evidence>
<dbReference type="EC" id="1.8.4.11" evidence="7"/>
<keyword evidence="10" id="KW-1185">Reference proteome</keyword>
<evidence type="ECO:0000256" key="7">
    <source>
        <dbReference type="HAMAP-Rule" id="MF_01401"/>
    </source>
</evidence>
<dbReference type="Pfam" id="PF01625">
    <property type="entry name" value="PMSR"/>
    <property type="match status" value="1"/>
</dbReference>
<comment type="catalytic activity">
    <reaction evidence="4 7">
        <text>L-methionyl-[protein] + [thioredoxin]-disulfide + H2O = L-methionyl-(S)-S-oxide-[protein] + [thioredoxin]-dithiol</text>
        <dbReference type="Rhea" id="RHEA:14217"/>
        <dbReference type="Rhea" id="RHEA-COMP:10698"/>
        <dbReference type="Rhea" id="RHEA-COMP:10700"/>
        <dbReference type="Rhea" id="RHEA-COMP:12313"/>
        <dbReference type="Rhea" id="RHEA-COMP:12315"/>
        <dbReference type="ChEBI" id="CHEBI:15377"/>
        <dbReference type="ChEBI" id="CHEBI:16044"/>
        <dbReference type="ChEBI" id="CHEBI:29950"/>
        <dbReference type="ChEBI" id="CHEBI:44120"/>
        <dbReference type="ChEBI" id="CHEBI:50058"/>
        <dbReference type="EC" id="1.8.4.11"/>
    </reaction>
</comment>
<keyword evidence="1 7" id="KW-0560">Oxidoreductase</keyword>
<name>A0ABP9ELB0_9GAMM</name>
<evidence type="ECO:0000256" key="6">
    <source>
        <dbReference type="ARBA" id="ARBA00048782"/>
    </source>
</evidence>
<evidence type="ECO:0000313" key="9">
    <source>
        <dbReference type="EMBL" id="GAA4880102.1"/>
    </source>
</evidence>
<evidence type="ECO:0000256" key="4">
    <source>
        <dbReference type="ARBA" id="ARBA00047806"/>
    </source>
</evidence>
<dbReference type="NCBIfam" id="TIGR00401">
    <property type="entry name" value="msrA"/>
    <property type="match status" value="1"/>
</dbReference>
<evidence type="ECO:0000256" key="2">
    <source>
        <dbReference type="ARBA" id="ARBA00023268"/>
    </source>
</evidence>
<dbReference type="EMBL" id="BAABJZ010000016">
    <property type="protein sequence ID" value="GAA4880102.1"/>
    <property type="molecule type" value="Genomic_DNA"/>
</dbReference>
<proteinExistence type="inferred from homology"/>
<reference evidence="10" key="1">
    <citation type="journal article" date="2019" name="Int. J. Syst. Evol. Microbiol.">
        <title>The Global Catalogue of Microorganisms (GCM) 10K type strain sequencing project: providing services to taxonomists for standard genome sequencing and annotation.</title>
        <authorList>
            <consortium name="The Broad Institute Genomics Platform"/>
            <consortium name="The Broad Institute Genome Sequencing Center for Infectious Disease"/>
            <person name="Wu L."/>
            <person name="Ma J."/>
        </authorList>
    </citation>
    <scope>NUCLEOTIDE SEQUENCE [LARGE SCALE GENOMIC DNA]</scope>
    <source>
        <strain evidence="10">JCM 18401</strain>
    </source>
</reference>
<dbReference type="SUPFAM" id="SSF51316">
    <property type="entry name" value="Mss4-like"/>
    <property type="match status" value="1"/>
</dbReference>
<comment type="function">
    <text evidence="3 7">Has an important function as a repair enzyme for proteins that have been inactivated by oxidation. Catalyzes the reversible oxidation-reduction of methionine sulfoxide in proteins to methionine.</text>
</comment>
<comment type="catalytic activity">
    <reaction evidence="6 7">
        <text>[thioredoxin]-disulfide + L-methionine + H2O = L-methionine (S)-S-oxide + [thioredoxin]-dithiol</text>
        <dbReference type="Rhea" id="RHEA:19993"/>
        <dbReference type="Rhea" id="RHEA-COMP:10698"/>
        <dbReference type="Rhea" id="RHEA-COMP:10700"/>
        <dbReference type="ChEBI" id="CHEBI:15377"/>
        <dbReference type="ChEBI" id="CHEBI:29950"/>
        <dbReference type="ChEBI" id="CHEBI:50058"/>
        <dbReference type="ChEBI" id="CHEBI:57844"/>
        <dbReference type="ChEBI" id="CHEBI:58772"/>
        <dbReference type="EC" id="1.8.4.11"/>
    </reaction>
</comment>
<evidence type="ECO:0000313" key="10">
    <source>
        <dbReference type="Proteomes" id="UP001499988"/>
    </source>
</evidence>
<accession>A0ABP9ELB0</accession>
<comment type="caution">
    <text evidence="9">The sequence shown here is derived from an EMBL/GenBank/DDBJ whole genome shotgun (WGS) entry which is preliminary data.</text>
</comment>
<dbReference type="PROSITE" id="PS51790">
    <property type="entry name" value="MSRB"/>
    <property type="match status" value="1"/>
</dbReference>
<dbReference type="Gene3D" id="3.30.1060.10">
    <property type="entry name" value="Peptide methionine sulphoxide reductase MsrA"/>
    <property type="match status" value="1"/>
</dbReference>
<dbReference type="PANTHER" id="PTHR43774">
    <property type="entry name" value="PEPTIDE METHIONINE SULFOXIDE REDUCTASE"/>
    <property type="match status" value="1"/>
</dbReference>
<evidence type="ECO:0000256" key="3">
    <source>
        <dbReference type="ARBA" id="ARBA00024679"/>
    </source>
</evidence>
<dbReference type="SUPFAM" id="SSF55068">
    <property type="entry name" value="Peptide methionine sulfoxide reductase"/>
    <property type="match status" value="1"/>
</dbReference>
<comment type="catalytic activity">
    <reaction evidence="5">
        <text>L-methionyl-[protein] + [thioredoxin]-disulfide + H2O = L-methionyl-(R)-S-oxide-[protein] + [thioredoxin]-dithiol</text>
        <dbReference type="Rhea" id="RHEA:24164"/>
        <dbReference type="Rhea" id="RHEA-COMP:10698"/>
        <dbReference type="Rhea" id="RHEA-COMP:10700"/>
        <dbReference type="Rhea" id="RHEA-COMP:12313"/>
        <dbReference type="Rhea" id="RHEA-COMP:12314"/>
        <dbReference type="ChEBI" id="CHEBI:15377"/>
        <dbReference type="ChEBI" id="CHEBI:16044"/>
        <dbReference type="ChEBI" id="CHEBI:29950"/>
        <dbReference type="ChEBI" id="CHEBI:45764"/>
        <dbReference type="ChEBI" id="CHEBI:50058"/>
        <dbReference type="EC" id="1.8.4.12"/>
    </reaction>
</comment>
<dbReference type="InterPro" id="IPR002569">
    <property type="entry name" value="Met_Sox_Rdtase_MsrA_dom"/>
</dbReference>
<dbReference type="Gene3D" id="2.170.150.20">
    <property type="entry name" value="Peptide methionine sulfoxide reductase"/>
    <property type="match status" value="1"/>
</dbReference>
<dbReference type="Pfam" id="PF01641">
    <property type="entry name" value="SelR"/>
    <property type="match status" value="1"/>
</dbReference>
<protein>
    <recommendedName>
        <fullName evidence="7">Peptide methionine sulfoxide reductase MsrA</fullName>
        <shortName evidence="7">Protein-methionine-S-oxide reductase</shortName>
        <ecNumber evidence="7">1.8.4.11</ecNumber>
    </recommendedName>
    <alternativeName>
        <fullName evidence="7">Peptide-methionine (S)-S-oxide reductase</fullName>
        <shortName evidence="7">Peptide Met(O) reductase</shortName>
    </alternativeName>
</protein>
<dbReference type="InterPro" id="IPR011057">
    <property type="entry name" value="Mss4-like_sf"/>
</dbReference>
<dbReference type="RefSeq" id="WP_345334518.1">
    <property type="nucleotide sequence ID" value="NZ_BAABJZ010000016.1"/>
</dbReference>
<feature type="domain" description="MsrB" evidence="8">
    <location>
        <begin position="1"/>
        <end position="119"/>
    </location>
</feature>
<evidence type="ECO:0000259" key="8">
    <source>
        <dbReference type="PROSITE" id="PS51790"/>
    </source>
</evidence>
<keyword evidence="2" id="KW-0511">Multifunctional enzyme</keyword>
<organism evidence="9 10">
    <name type="scientific">Ferrimonas pelagia</name>
    <dbReference type="NCBI Taxonomy" id="1177826"/>
    <lineage>
        <taxon>Bacteria</taxon>
        <taxon>Pseudomonadati</taxon>
        <taxon>Pseudomonadota</taxon>
        <taxon>Gammaproteobacteria</taxon>
        <taxon>Alteromonadales</taxon>
        <taxon>Ferrimonadaceae</taxon>
        <taxon>Ferrimonas</taxon>
    </lineage>
</organism>
<dbReference type="InterPro" id="IPR002579">
    <property type="entry name" value="Met_Sox_Rdtase_MsrB_dom"/>
</dbReference>
<dbReference type="InterPro" id="IPR036509">
    <property type="entry name" value="Met_Sox_Rdtase_MsrA_sf"/>
</dbReference>
<dbReference type="NCBIfam" id="NF004042">
    <property type="entry name" value="PRK05550.1"/>
    <property type="match status" value="1"/>
</dbReference>
<feature type="active site" evidence="7">
    <location>
        <position position="133"/>
    </location>
</feature>
<gene>
    <name evidence="7" type="primary">msrA</name>
    <name evidence="9" type="ORF">GCM10023333_12780</name>
</gene>
<dbReference type="HAMAP" id="MF_01401">
    <property type="entry name" value="MsrA"/>
    <property type="match status" value="1"/>
</dbReference>
<dbReference type="Proteomes" id="UP001499988">
    <property type="component" value="Unassembled WGS sequence"/>
</dbReference>
<dbReference type="PANTHER" id="PTHR43774:SF1">
    <property type="entry name" value="PEPTIDE METHIONINE SULFOXIDE REDUCTASE MSRA 2"/>
    <property type="match status" value="1"/>
</dbReference>
<comment type="similarity">
    <text evidence="7">Belongs to the MsrA Met sulfoxide reductase family.</text>
</comment>